<name>A0A7S4FT61_9EUGL</name>
<protein>
    <submittedName>
        <fullName evidence="1">Uncharacterized protein</fullName>
    </submittedName>
</protein>
<evidence type="ECO:0000313" key="1">
    <source>
        <dbReference type="EMBL" id="CAE0812936.1"/>
    </source>
</evidence>
<sequence>MPHVCCVLLWKHAAQESLQLDLPSILPPEVACEAPSRALHKTETCNSTSATIFDGQGAATLLLCPTNSPWSDVAGNSCAALKPPAPPPPLSVCVAYLEPSPCTLSLSTPKKLTNGNMDVPANDAKRNPHPLAMAADLEVTVKGPSGPL</sequence>
<organism evidence="1">
    <name type="scientific">Eutreptiella gymnastica</name>
    <dbReference type="NCBI Taxonomy" id="73025"/>
    <lineage>
        <taxon>Eukaryota</taxon>
        <taxon>Discoba</taxon>
        <taxon>Euglenozoa</taxon>
        <taxon>Euglenida</taxon>
        <taxon>Spirocuta</taxon>
        <taxon>Euglenophyceae</taxon>
        <taxon>Eutreptiales</taxon>
        <taxon>Eutreptiaceae</taxon>
        <taxon>Eutreptiella</taxon>
    </lineage>
</organism>
<dbReference type="EMBL" id="HBJA01068381">
    <property type="protein sequence ID" value="CAE0812936.1"/>
    <property type="molecule type" value="Transcribed_RNA"/>
</dbReference>
<gene>
    <name evidence="1" type="ORF">EGYM00163_LOCUS24087</name>
</gene>
<dbReference type="AlphaFoldDB" id="A0A7S4FT61"/>
<accession>A0A7S4FT61</accession>
<reference evidence="1" key="1">
    <citation type="submission" date="2021-01" db="EMBL/GenBank/DDBJ databases">
        <authorList>
            <person name="Corre E."/>
            <person name="Pelletier E."/>
            <person name="Niang G."/>
            <person name="Scheremetjew M."/>
            <person name="Finn R."/>
            <person name="Kale V."/>
            <person name="Holt S."/>
            <person name="Cochrane G."/>
            <person name="Meng A."/>
            <person name="Brown T."/>
            <person name="Cohen L."/>
        </authorList>
    </citation>
    <scope>NUCLEOTIDE SEQUENCE</scope>
    <source>
        <strain evidence="1">CCMP1594</strain>
    </source>
</reference>
<proteinExistence type="predicted"/>